<dbReference type="Gene3D" id="3.60.15.10">
    <property type="entry name" value="Ribonuclease Z/Hydroxyacylglutathione hydrolase-like"/>
    <property type="match status" value="1"/>
</dbReference>
<keyword evidence="3" id="KW-1185">Reference proteome</keyword>
<dbReference type="RefSeq" id="WP_258858469.1">
    <property type="nucleotide sequence ID" value="NZ_JANUGV010000010.1"/>
</dbReference>
<evidence type="ECO:0000313" key="2">
    <source>
        <dbReference type="EMBL" id="MCS0610937.1"/>
    </source>
</evidence>
<dbReference type="InterPro" id="IPR001279">
    <property type="entry name" value="Metallo-B-lactamas"/>
</dbReference>
<gene>
    <name evidence="2" type="ORF">NX773_22500</name>
</gene>
<dbReference type="Proteomes" id="UP001205861">
    <property type="component" value="Unassembled WGS sequence"/>
</dbReference>
<comment type="caution">
    <text evidence="2">The sequence shown here is derived from an EMBL/GenBank/DDBJ whole genome shotgun (WGS) entry which is preliminary data.</text>
</comment>
<dbReference type="SMART" id="SM00849">
    <property type="entry name" value="Lactamase_B"/>
    <property type="match status" value="1"/>
</dbReference>
<dbReference type="EMBL" id="JANUGV010000010">
    <property type="protein sequence ID" value="MCS0610937.1"/>
    <property type="molecule type" value="Genomic_DNA"/>
</dbReference>
<dbReference type="InterPro" id="IPR036866">
    <property type="entry name" value="RibonucZ/Hydroxyglut_hydro"/>
</dbReference>
<accession>A0ABT2BQZ9</accession>
<organism evidence="2 3">
    <name type="scientific">Massilia solisilvae</name>
    <dbReference type="NCBI Taxonomy" id="1811225"/>
    <lineage>
        <taxon>Bacteria</taxon>
        <taxon>Pseudomonadati</taxon>
        <taxon>Pseudomonadota</taxon>
        <taxon>Betaproteobacteria</taxon>
        <taxon>Burkholderiales</taxon>
        <taxon>Oxalobacteraceae</taxon>
        <taxon>Telluria group</taxon>
        <taxon>Massilia</taxon>
    </lineage>
</organism>
<dbReference type="PANTHER" id="PTHR43546">
    <property type="entry name" value="UPF0173 METAL-DEPENDENT HYDROLASE MJ1163-RELATED"/>
    <property type="match status" value="1"/>
</dbReference>
<evidence type="ECO:0000313" key="3">
    <source>
        <dbReference type="Proteomes" id="UP001205861"/>
    </source>
</evidence>
<dbReference type="SUPFAM" id="SSF56281">
    <property type="entry name" value="Metallo-hydrolase/oxidoreductase"/>
    <property type="match status" value="1"/>
</dbReference>
<dbReference type="InterPro" id="IPR050114">
    <property type="entry name" value="UPF0173_UPF0282_UlaG_hydrolase"/>
</dbReference>
<feature type="domain" description="Metallo-beta-lactamase" evidence="1">
    <location>
        <begin position="59"/>
        <end position="239"/>
    </location>
</feature>
<sequence length="354" mass="38664">MHLPALVLLRTLLIPWVGAAALLAAPWTGARAQEPDEYILTLPSGPAAPAQGGSVRFIGNATVLIEYQGLAILTDPNFLPRGSFVRLGYGLRSERLAGPAISIDALPPVDLVVLTHLHEDHFDWLVQQRLRRDVPIVTTSEAAPQLEELGFTQHYGLAAWDSLTVRKGEARLRVTALPARHGPRALAWLLPEVMGALLDFGPGAFGPAYRMYISGDTVLFDELAQIGQRFPDIDLALLHLGGMRLAGPFKLSMDGEDGARLLQLTGARRAIPLHFSDYDMFHSPLADFQRATRAAGLDGRVIHLERGDTYTLPLERAEGQTGQPAPAGYSYFEMKNGNKNAVSISDIHFQKIMN</sequence>
<name>A0ABT2BQZ9_9BURK</name>
<reference evidence="2 3" key="1">
    <citation type="submission" date="2022-08" db="EMBL/GenBank/DDBJ databases">
        <title>Reclassification of Massilia species as members of the genera Telluria, Duganella, Pseudoduganella, Mokoshia gen. nov. and Zemynaea gen. nov. using orthogonal and non-orthogonal genome-based approaches.</title>
        <authorList>
            <person name="Bowman J.P."/>
        </authorList>
    </citation>
    <scope>NUCLEOTIDE SEQUENCE [LARGE SCALE GENOMIC DNA]</scope>
    <source>
        <strain evidence="2 3">JCM 31607</strain>
    </source>
</reference>
<evidence type="ECO:0000259" key="1">
    <source>
        <dbReference type="SMART" id="SM00849"/>
    </source>
</evidence>
<proteinExistence type="predicted"/>
<dbReference type="PANTHER" id="PTHR43546:SF7">
    <property type="entry name" value="METALLO-BETA-LACTAMASE DOMAIN-CONTAINING PROTEIN"/>
    <property type="match status" value="1"/>
</dbReference>
<dbReference type="Pfam" id="PF12706">
    <property type="entry name" value="Lactamase_B_2"/>
    <property type="match status" value="1"/>
</dbReference>
<protein>
    <submittedName>
        <fullName evidence="2">MBL fold metallo-hydrolase</fullName>
    </submittedName>
</protein>